<comment type="catalytic activity">
    <reaction evidence="1">
        <text>D-fructose 6-phosphate + L-glutamine = D-glucosamine 6-phosphate + L-glutamate</text>
        <dbReference type="Rhea" id="RHEA:13237"/>
        <dbReference type="ChEBI" id="CHEBI:29985"/>
        <dbReference type="ChEBI" id="CHEBI:58359"/>
        <dbReference type="ChEBI" id="CHEBI:58725"/>
        <dbReference type="ChEBI" id="CHEBI:61527"/>
        <dbReference type="EC" id="2.6.1.16"/>
    </reaction>
</comment>
<keyword evidence="6" id="KW-0315">Glutamine amidotransferase</keyword>
<dbReference type="NCBIfam" id="TIGR01135">
    <property type="entry name" value="glmS"/>
    <property type="match status" value="1"/>
</dbReference>
<dbReference type="GO" id="GO:0097367">
    <property type="term" value="F:carbohydrate derivative binding"/>
    <property type="evidence" value="ECO:0007669"/>
    <property type="project" value="InterPro"/>
</dbReference>
<dbReference type="Gene3D" id="3.60.20.10">
    <property type="entry name" value="Glutamine Phosphoribosylpyrophosphate, subunit 1, domain 1"/>
    <property type="match status" value="1"/>
</dbReference>
<organism evidence="9">
    <name type="scientific">viral metagenome</name>
    <dbReference type="NCBI Taxonomy" id="1070528"/>
    <lineage>
        <taxon>unclassified sequences</taxon>
        <taxon>metagenomes</taxon>
        <taxon>organismal metagenomes</taxon>
    </lineage>
</organism>
<feature type="domain" description="Glutamine amidotransferase type-2" evidence="7">
    <location>
        <begin position="2"/>
        <end position="232"/>
    </location>
</feature>
<dbReference type="GO" id="GO:0006002">
    <property type="term" value="P:fructose 6-phosphate metabolic process"/>
    <property type="evidence" value="ECO:0007669"/>
    <property type="project" value="TreeGrafter"/>
</dbReference>
<dbReference type="NCBIfam" id="NF001484">
    <property type="entry name" value="PRK00331.1"/>
    <property type="match status" value="1"/>
</dbReference>
<keyword evidence="4" id="KW-0808">Transferase</keyword>
<dbReference type="InterPro" id="IPR017932">
    <property type="entry name" value="GATase_2_dom"/>
</dbReference>
<keyword evidence="3" id="KW-0032">Aminotransferase</keyword>
<dbReference type="PANTHER" id="PTHR10937">
    <property type="entry name" value="GLUCOSAMINE--FRUCTOSE-6-PHOSPHATE AMINOTRANSFERASE, ISOMERIZING"/>
    <property type="match status" value="1"/>
</dbReference>
<protein>
    <recommendedName>
        <fullName evidence="2">glutamine--fructose-6-phosphate transaminase (isomerizing)</fullName>
        <ecNumber evidence="2">2.6.1.16</ecNumber>
    </recommendedName>
</protein>
<dbReference type="GO" id="GO:0004360">
    <property type="term" value="F:glutamine-fructose-6-phosphate transaminase (isomerizing) activity"/>
    <property type="evidence" value="ECO:0007669"/>
    <property type="project" value="UniProtKB-EC"/>
</dbReference>
<dbReference type="Pfam" id="PF13522">
    <property type="entry name" value="GATase_6"/>
    <property type="match status" value="1"/>
</dbReference>
<dbReference type="InterPro" id="IPR035490">
    <property type="entry name" value="GlmS/FrlB_SIS"/>
</dbReference>
<evidence type="ECO:0000256" key="5">
    <source>
        <dbReference type="ARBA" id="ARBA00022737"/>
    </source>
</evidence>
<dbReference type="InterPro" id="IPR001347">
    <property type="entry name" value="SIS_dom"/>
</dbReference>
<evidence type="ECO:0000256" key="6">
    <source>
        <dbReference type="ARBA" id="ARBA00022962"/>
    </source>
</evidence>
<dbReference type="InterPro" id="IPR005855">
    <property type="entry name" value="GFAT"/>
</dbReference>
<dbReference type="PROSITE" id="PS51278">
    <property type="entry name" value="GATASE_TYPE_2"/>
    <property type="match status" value="1"/>
</dbReference>
<sequence length="629" mass="70356">MCGIFGILSANSNQVLSKTIYQTILDALKELQNRGYDSSGIGLLPMSAEWLFQKDSSTETITSIEKIERRSNLIPTNIPIHVGFGHNRWATHGAKNSLNAHPHISSNGVVGVVHNGIIENYKELKQFLIENGFSFISETDSEVIPNLIAYYYKIDKNPIDAIRHSIELLQGTYGLVVIFNGISMYGVSSGSPVLFGHNSGYGMFSSEPAGFCNLVDTYITLDNNDICEMTLDNDTVRVRTKNMYTEKKVPDIFETLSTPSHYKHWTLKEIYEQPLAIMNTLNNGGRIYDDSHVKLGGLDSCKEDLLACQHIVFVGCGSSFFSACIGEKYCKKLCNFQSVVAIDGCEFEECDIPQNGKVCFVFISQSGETKELHKCLQLIQRNTERVNDCITVGVVNVVDSLISREVKCGVYCNSGRERGVASTKSFTCQTICLSLISLWFSQNHYPDSGVATKSDLIKDLQTLSSSYTELFTNHIQQQLQKLLSKFSYITKVFILGKGTDYFIAKEASLKLKEIAYVHAEPYSSSSLKHGPFALLDQEFPVILIDTQPEYYVKNDIAIQEISCRGAPIFIFTNRSMGIKDNPNIIKVPSSNYSFLFVLLYLQLFAYNISIQRNINPDIPRNLAKVVTVD</sequence>
<dbReference type="PANTHER" id="PTHR10937:SF0">
    <property type="entry name" value="GLUTAMINE--FRUCTOSE-6-PHOSPHATE TRANSAMINASE (ISOMERIZING)"/>
    <property type="match status" value="1"/>
</dbReference>
<reference evidence="9" key="1">
    <citation type="journal article" date="2020" name="Nature">
        <title>Giant virus diversity and host interactions through global metagenomics.</title>
        <authorList>
            <person name="Schulz F."/>
            <person name="Roux S."/>
            <person name="Paez-Espino D."/>
            <person name="Jungbluth S."/>
            <person name="Walsh D.A."/>
            <person name="Denef V.J."/>
            <person name="McMahon K.D."/>
            <person name="Konstantinidis K.T."/>
            <person name="Eloe-Fadrosh E.A."/>
            <person name="Kyrpides N.C."/>
            <person name="Woyke T."/>
        </authorList>
    </citation>
    <scope>NUCLEOTIDE SEQUENCE</scope>
    <source>
        <strain evidence="9">GVMAG-S-ERX555943-30</strain>
    </source>
</reference>
<feature type="domain" description="SIS" evidence="8">
    <location>
        <begin position="301"/>
        <end position="446"/>
    </location>
</feature>
<dbReference type="SUPFAM" id="SSF53697">
    <property type="entry name" value="SIS domain"/>
    <property type="match status" value="1"/>
</dbReference>
<evidence type="ECO:0000259" key="8">
    <source>
        <dbReference type="PROSITE" id="PS51464"/>
    </source>
</evidence>
<evidence type="ECO:0000259" key="7">
    <source>
        <dbReference type="PROSITE" id="PS51278"/>
    </source>
</evidence>
<dbReference type="GO" id="GO:0006487">
    <property type="term" value="P:protein N-linked glycosylation"/>
    <property type="evidence" value="ECO:0007669"/>
    <property type="project" value="TreeGrafter"/>
</dbReference>
<dbReference type="Pfam" id="PF01380">
    <property type="entry name" value="SIS"/>
    <property type="match status" value="2"/>
</dbReference>
<evidence type="ECO:0000256" key="3">
    <source>
        <dbReference type="ARBA" id="ARBA00022576"/>
    </source>
</evidence>
<accession>A0A6C0AUR3</accession>
<dbReference type="CDD" id="cd05009">
    <property type="entry name" value="SIS_GlmS_GlmD_2"/>
    <property type="match status" value="1"/>
</dbReference>
<keyword evidence="5" id="KW-0677">Repeat</keyword>
<evidence type="ECO:0000313" key="9">
    <source>
        <dbReference type="EMBL" id="QHS83296.1"/>
    </source>
</evidence>
<dbReference type="AlphaFoldDB" id="A0A6C0AUR3"/>
<evidence type="ECO:0000256" key="1">
    <source>
        <dbReference type="ARBA" id="ARBA00001031"/>
    </source>
</evidence>
<dbReference type="PROSITE" id="PS51464">
    <property type="entry name" value="SIS"/>
    <property type="match status" value="2"/>
</dbReference>
<name>A0A6C0AUR3_9ZZZZ</name>
<evidence type="ECO:0000256" key="4">
    <source>
        <dbReference type="ARBA" id="ARBA00022679"/>
    </source>
</evidence>
<dbReference type="EC" id="2.6.1.16" evidence="2"/>
<proteinExistence type="predicted"/>
<dbReference type="InterPro" id="IPR046348">
    <property type="entry name" value="SIS_dom_sf"/>
</dbReference>
<evidence type="ECO:0000256" key="2">
    <source>
        <dbReference type="ARBA" id="ARBA00012916"/>
    </source>
</evidence>
<dbReference type="InterPro" id="IPR029055">
    <property type="entry name" value="Ntn_hydrolases_N"/>
</dbReference>
<dbReference type="CDD" id="cd05008">
    <property type="entry name" value="SIS_GlmS_GlmD_1"/>
    <property type="match status" value="1"/>
</dbReference>
<dbReference type="Gene3D" id="3.40.50.10490">
    <property type="entry name" value="Glucose-6-phosphate isomerase like protein, domain 1"/>
    <property type="match status" value="2"/>
</dbReference>
<dbReference type="EMBL" id="MN738751">
    <property type="protein sequence ID" value="QHS83296.1"/>
    <property type="molecule type" value="Genomic_DNA"/>
</dbReference>
<dbReference type="SUPFAM" id="SSF56235">
    <property type="entry name" value="N-terminal nucleophile aminohydrolases (Ntn hydrolases)"/>
    <property type="match status" value="1"/>
</dbReference>
<feature type="domain" description="SIS" evidence="8">
    <location>
        <begin position="482"/>
        <end position="619"/>
    </location>
</feature>
<dbReference type="InterPro" id="IPR035466">
    <property type="entry name" value="GlmS/AgaS_SIS"/>
</dbReference>
<dbReference type="GO" id="GO:0006047">
    <property type="term" value="P:UDP-N-acetylglucosamine metabolic process"/>
    <property type="evidence" value="ECO:0007669"/>
    <property type="project" value="TreeGrafter"/>
</dbReference>